<dbReference type="Gene3D" id="3.90.640.10">
    <property type="entry name" value="Actin, Chain A, domain 4"/>
    <property type="match status" value="1"/>
</dbReference>
<sequence>MNIVGAQSISELPVGHRYILADLGGGTVDICAHEILPKAELKELWHVSGGAFGGERVDFEFEQYLIKIFGGPVWSEFKCEYPSCYLEMIEEFETAKTRFDGKRESKLKIQKAFTETIKTHGEESFEDSIAAFKTEVQYDKNNQILVIGANKMKALFHHSVKGILETIEQVLQKSSAVESLLLVGGYAESQYVREEIKNAFSHHVKIVLEQSPQLAVMKGAVKMGYTPKNIIARKSKFTFGFASTKPFNPRFHNSDLMVTRNGKSFCDDVFEVLIEVGQELVYNASFPSTSREYLGTELKGQDIFFTIYRSTERKPEYCIESETCQKVGELRMKSPAGGWPKSVKFNRNITVDRISEFADKDVDAEQYDPLVYAMIRLRQKHMISLLNGESGTKYTLH</sequence>
<dbReference type="EMBL" id="CP111017">
    <property type="protein sequence ID" value="WAR09167.1"/>
    <property type="molecule type" value="Genomic_DNA"/>
</dbReference>
<protein>
    <submittedName>
        <fullName evidence="1">HS12A-like protein</fullName>
    </submittedName>
</protein>
<organism evidence="1 2">
    <name type="scientific">Mya arenaria</name>
    <name type="common">Soft-shell clam</name>
    <dbReference type="NCBI Taxonomy" id="6604"/>
    <lineage>
        <taxon>Eukaryota</taxon>
        <taxon>Metazoa</taxon>
        <taxon>Spiralia</taxon>
        <taxon>Lophotrochozoa</taxon>
        <taxon>Mollusca</taxon>
        <taxon>Bivalvia</taxon>
        <taxon>Autobranchia</taxon>
        <taxon>Heteroconchia</taxon>
        <taxon>Euheterodonta</taxon>
        <taxon>Imparidentia</taxon>
        <taxon>Neoheterodontei</taxon>
        <taxon>Myida</taxon>
        <taxon>Myoidea</taxon>
        <taxon>Myidae</taxon>
        <taxon>Mya</taxon>
    </lineage>
</organism>
<dbReference type="Proteomes" id="UP001164746">
    <property type="component" value="Chromosome 6"/>
</dbReference>
<proteinExistence type="predicted"/>
<dbReference type="PANTHER" id="PTHR14187:SF5">
    <property type="entry name" value="HEAT SHOCK 70 KDA PROTEIN 12A"/>
    <property type="match status" value="1"/>
</dbReference>
<accession>A0ABY7EJS5</accession>
<evidence type="ECO:0000313" key="1">
    <source>
        <dbReference type="EMBL" id="WAR09167.1"/>
    </source>
</evidence>
<dbReference type="SUPFAM" id="SSF53067">
    <property type="entry name" value="Actin-like ATPase domain"/>
    <property type="match status" value="1"/>
</dbReference>
<dbReference type="InterPro" id="IPR043129">
    <property type="entry name" value="ATPase_NBD"/>
</dbReference>
<evidence type="ECO:0000313" key="2">
    <source>
        <dbReference type="Proteomes" id="UP001164746"/>
    </source>
</evidence>
<keyword evidence="2" id="KW-1185">Reference proteome</keyword>
<dbReference type="Gene3D" id="3.30.420.40">
    <property type="match status" value="1"/>
</dbReference>
<reference evidence="1" key="1">
    <citation type="submission" date="2022-11" db="EMBL/GenBank/DDBJ databases">
        <title>Centuries of genome instability and evolution in soft-shell clam transmissible cancer (bioRxiv).</title>
        <authorList>
            <person name="Hart S.F.M."/>
            <person name="Yonemitsu M.A."/>
            <person name="Giersch R.M."/>
            <person name="Beal B.F."/>
            <person name="Arriagada G."/>
            <person name="Davis B.W."/>
            <person name="Ostrander E.A."/>
            <person name="Goff S.P."/>
            <person name="Metzger M.J."/>
        </authorList>
    </citation>
    <scope>NUCLEOTIDE SEQUENCE</scope>
    <source>
        <strain evidence="1">MELC-2E11</strain>
        <tissue evidence="1">Siphon/mantle</tissue>
    </source>
</reference>
<name>A0ABY7EJS5_MYAAR</name>
<dbReference type="PANTHER" id="PTHR14187">
    <property type="entry name" value="ALPHA KINASE/ELONGATION FACTOR 2 KINASE"/>
    <property type="match status" value="1"/>
</dbReference>
<gene>
    <name evidence="1" type="ORF">MAR_019125</name>
</gene>